<accession>A0ABR7BT99</accession>
<gene>
    <name evidence="2" type="ORF">H8S61_11665</name>
</gene>
<evidence type="ECO:0000256" key="1">
    <source>
        <dbReference type="ARBA" id="ARBA00023186"/>
    </source>
</evidence>
<dbReference type="RefSeq" id="WP_186939105.1">
    <property type="nucleotide sequence ID" value="NZ_JACOOA010000005.1"/>
</dbReference>
<dbReference type="EMBL" id="JACOOA010000005">
    <property type="protein sequence ID" value="MBC5584838.1"/>
    <property type="molecule type" value="Genomic_DNA"/>
</dbReference>
<evidence type="ECO:0000313" key="2">
    <source>
        <dbReference type="EMBL" id="MBC5584838.1"/>
    </source>
</evidence>
<evidence type="ECO:0000313" key="3">
    <source>
        <dbReference type="Proteomes" id="UP000622448"/>
    </source>
</evidence>
<keyword evidence="1" id="KW-0143">Chaperone</keyword>
<dbReference type="PANTHER" id="PTHR34227">
    <property type="entry name" value="CHAPERONE PROTEIN YCDY"/>
    <property type="match status" value="1"/>
</dbReference>
<dbReference type="PANTHER" id="PTHR34227:SF1">
    <property type="entry name" value="DIMETHYL SULFOXIDE REDUCTASE CHAPERONE-RELATED"/>
    <property type="match status" value="1"/>
</dbReference>
<dbReference type="InterPro" id="IPR020945">
    <property type="entry name" value="DMSO/NO3_reduct_chaperone"/>
</dbReference>
<dbReference type="InterPro" id="IPR050289">
    <property type="entry name" value="TorD/DmsD_chaperones"/>
</dbReference>
<reference evidence="2 3" key="1">
    <citation type="submission" date="2020-08" db="EMBL/GenBank/DDBJ databases">
        <title>Genome public.</title>
        <authorList>
            <person name="Liu C."/>
            <person name="Sun Q."/>
        </authorList>
    </citation>
    <scope>NUCLEOTIDE SEQUENCE [LARGE SCALE GENOMIC DNA]</scope>
    <source>
        <strain evidence="2 3">NSJ-70</strain>
    </source>
</reference>
<proteinExistence type="predicted"/>
<dbReference type="SUPFAM" id="SSF89155">
    <property type="entry name" value="TorD-like"/>
    <property type="match status" value="1"/>
</dbReference>
<name>A0ABR7BT99_9ACTN</name>
<dbReference type="Pfam" id="PF02613">
    <property type="entry name" value="Nitrate_red_del"/>
    <property type="match status" value="1"/>
</dbReference>
<dbReference type="Proteomes" id="UP000622448">
    <property type="component" value="Unassembled WGS sequence"/>
</dbReference>
<keyword evidence="3" id="KW-1185">Reference proteome</keyword>
<sequence length="236" mass="26514">MEERAIEALGMRLANRAYLYRIFHIAFGAEPSKEELSVLGSKETIDAAQYLADTCGSEALLDVVRLFSSFASKAADGAYVESMRSDFAKLFLVPGASYVHPWESPYIGKEAMLFQESTLDVRHRYAEYDFVAMEFGHFPEDHVSMMLDFLAHLSSRAFDAFEAGRDDEVKRILASQRDFVTAHLLNWLADFHAALCDKDEAGTYRRFASALRAFLALDEGFAESALAELDAMEQEC</sequence>
<dbReference type="Gene3D" id="1.10.3480.10">
    <property type="entry name" value="TorD-like"/>
    <property type="match status" value="1"/>
</dbReference>
<comment type="caution">
    <text evidence="2">The sequence shown here is derived from an EMBL/GenBank/DDBJ whole genome shotgun (WGS) entry which is preliminary data.</text>
</comment>
<protein>
    <submittedName>
        <fullName evidence="2">Molecular chaperone TorD family protein</fullName>
    </submittedName>
</protein>
<organism evidence="2 3">
    <name type="scientific">Eggerthella hominis</name>
    <dbReference type="NCBI Taxonomy" id="2763043"/>
    <lineage>
        <taxon>Bacteria</taxon>
        <taxon>Bacillati</taxon>
        <taxon>Actinomycetota</taxon>
        <taxon>Coriobacteriia</taxon>
        <taxon>Eggerthellales</taxon>
        <taxon>Eggerthellaceae</taxon>
        <taxon>Eggerthella</taxon>
    </lineage>
</organism>
<dbReference type="InterPro" id="IPR036411">
    <property type="entry name" value="TorD-like_sf"/>
</dbReference>